<name>A0A1H9B852_9GAMM</name>
<feature type="compositionally biased region" description="Low complexity" evidence="7">
    <location>
        <begin position="1497"/>
        <end position="1516"/>
    </location>
</feature>
<keyword evidence="3" id="KW-1029">Fimbrium biogenesis</keyword>
<dbReference type="RefSeq" id="WP_090204913.1">
    <property type="nucleotide sequence ID" value="NZ_FOFO01000008.1"/>
</dbReference>
<evidence type="ECO:0000256" key="1">
    <source>
        <dbReference type="ARBA" id="ARBA00004561"/>
    </source>
</evidence>
<dbReference type="STRING" id="867345.SAMN05421693_10813"/>
<dbReference type="Pfam" id="PF05567">
    <property type="entry name" value="T4P_PilY1"/>
    <property type="match status" value="1"/>
</dbReference>
<dbReference type="EMBL" id="FOFO01000008">
    <property type="protein sequence ID" value="SEP85134.1"/>
    <property type="molecule type" value="Genomic_DNA"/>
</dbReference>
<evidence type="ECO:0000256" key="6">
    <source>
        <dbReference type="ARBA" id="ARBA00023263"/>
    </source>
</evidence>
<evidence type="ECO:0000256" key="4">
    <source>
        <dbReference type="ARBA" id="ARBA00022723"/>
    </source>
</evidence>
<feature type="region of interest" description="Disordered" evidence="7">
    <location>
        <begin position="1491"/>
        <end position="1528"/>
    </location>
</feature>
<dbReference type="OrthoDB" id="7156875at2"/>
<proteinExistence type="inferred from homology"/>
<keyword evidence="10" id="KW-1185">Reference proteome</keyword>
<evidence type="ECO:0000256" key="3">
    <source>
        <dbReference type="ARBA" id="ARBA00022558"/>
    </source>
</evidence>
<comment type="similarity">
    <text evidence="2">Belongs to the PilY1 family.</text>
</comment>
<protein>
    <submittedName>
        <fullName evidence="9">Type IV pilus assembly protein PilY1</fullName>
    </submittedName>
</protein>
<reference evidence="9 10" key="1">
    <citation type="submission" date="2016-10" db="EMBL/GenBank/DDBJ databases">
        <authorList>
            <person name="de Groot N.N."/>
        </authorList>
    </citation>
    <scope>NUCLEOTIDE SEQUENCE [LARGE SCALE GENOMIC DNA]</scope>
    <source>
        <strain evidence="9 10">B7-7</strain>
    </source>
</reference>
<evidence type="ECO:0000256" key="5">
    <source>
        <dbReference type="ARBA" id="ARBA00022837"/>
    </source>
</evidence>
<gene>
    <name evidence="9" type="ORF">SAMN05421693_10813</name>
</gene>
<sequence>MLTLKHRRAAFRFTSLFFLAVVFSFGAGAQLSANVNISQIPLLVSQSVQPLVMLNMSNDNQLYFHAYPDYADLTGDGAPNTTYAHEVDYFGYFDAYKCYKYDNGVFDPVALTADKYCTGEQWSGNFLNWLTMARIDVVRKILYGGYRSTDDANETILERSYLPNDAHAWVRYYDGEDIEKLTPFSLPLRTVSESSSVITIPAGDRNSADHRRTFSTSWASNEKVQIGDQIIIRDREDPDNKWMEGVVRSRTGGNVEIQVTASSGSGATGNDWELFNDSRRGVSFCNTTVGTGSSQNINTPPLLRVARGNYSLWTANERWQCRWSGEASRGSHNGLNVAGLQSDNANTYSSSGLFANFRNPIRNDVQLGSGDYHVRLRVCVTELLGAEDCKQYPSGSNKPIGLLQRYGEDGSILFGLMTGSYSRNLSGGTLRKNIKSFADEIDAQTGRFIVPSDGGSIIRSLDALRIYGYNHGTGVYDGAGDSCGVGVQKSQMTDGKCMSWGNPQAEIFLESLRYFAGKPMTSGFHVSGSDKLSNLQSETWVDPLNDHNWCAASSIINFNASVSSFDGDQLGGFSSLPGAGDVSEWTDKVGKGEGLHGQQRFFGGNNALCTAKPIGVLSDVSGLCPEAPNQDGTFHIAGLAHYAYTKSIRTDLRDHEGNAPDTHVKTYGVTLAPAVPRINIPRPGETETAVTILPACENKGDGGLRCALSDFRIVEQDIEKGTGRFFIQWDVHEWGSDFDMDINGTLSYVITENEITVTTNAWAQSSSRPAGFGYIISGTTQDGYHAHSGINDYTYVDPTGVLGCNNCGVGDPETSVTYTLGGDTAKLLREPLFYAAKWGGYHKTGGMTFPDDVASWDRTGDGLPDNYFFAIDPARLAEGLTQAFDAIAQAATATTSAAVSSPHLLDGTLVFVAGFDSTDWSGELKAYALNADGSRGQEAWNAATRLSSNNTRAIFTTQRDSMSNISTKGVILNLSSLHPNQQDAINHNPGGDAGLAEERLGWIRGNDNADQSFRQRPHRLGDIVHSNPQFIRQRYEGFSRILGAPSLRDIKPVIYVASNGGMLHAFDADTGDELFAFMPGELLLPEAGETFSPMSRLMEKDYQENRRFYVDGTVTVEEALINNNWRRILVGTMGAGGRSVFALDVSDPGKFNQDHVLWEFSHEQLGYGVTEARIARMGDGSWVAIFGNGYNSKDHKAVLFIVNLETGNLVKLIDTGEGSTSQPNGLAPAAWTHWPESELKAQWIYAGDLLGNLWRFDVTHNNSNNWKAEKIFAAGPSQPITSGLLLTAVPDHDGLMINFGTGSYFRVEDGLDIPSTPHQSLYGILDRPQDNKTTSVVTRSNDLIEQKIEFQGEATFTREDDRQVTHTIRILSDEPVDLTQKRGWYIDLNQVAGERVINKPTRRGTRVRFSTLIPNPDANPCSPSADGFFMDFNLRTGGREEDPVFDFTGDLAFDDADKFLKDSNDPGSLVAPSGVGGLTKGETISATRITDDGGVELPIPGDGAPPDDLLLKGDPLFSSGRQSWQQLR</sequence>
<organism evidence="9 10">
    <name type="scientific">Ectothiorhodospira magna</name>
    <dbReference type="NCBI Taxonomy" id="867345"/>
    <lineage>
        <taxon>Bacteria</taxon>
        <taxon>Pseudomonadati</taxon>
        <taxon>Pseudomonadota</taxon>
        <taxon>Gammaproteobacteria</taxon>
        <taxon>Chromatiales</taxon>
        <taxon>Ectothiorhodospiraceae</taxon>
        <taxon>Ectothiorhodospira</taxon>
    </lineage>
</organism>
<keyword evidence="5" id="KW-0106">Calcium</keyword>
<dbReference type="GO" id="GO:0009289">
    <property type="term" value="C:pilus"/>
    <property type="evidence" value="ECO:0007669"/>
    <property type="project" value="UniProtKB-SubCell"/>
</dbReference>
<comment type="subcellular location">
    <subcellularLocation>
        <location evidence="1">Fimbrium</location>
    </subcellularLocation>
</comment>
<evidence type="ECO:0000313" key="10">
    <source>
        <dbReference type="Proteomes" id="UP000199496"/>
    </source>
</evidence>
<keyword evidence="4" id="KW-0479">Metal-binding</keyword>
<keyword evidence="6" id="KW-0281">Fimbrium</keyword>
<evidence type="ECO:0000256" key="2">
    <source>
        <dbReference type="ARBA" id="ARBA00008387"/>
    </source>
</evidence>
<evidence type="ECO:0000259" key="8">
    <source>
        <dbReference type="Pfam" id="PF05567"/>
    </source>
</evidence>
<feature type="compositionally biased region" description="Polar residues" evidence="7">
    <location>
        <begin position="1519"/>
        <end position="1528"/>
    </location>
</feature>
<dbReference type="Proteomes" id="UP000199496">
    <property type="component" value="Unassembled WGS sequence"/>
</dbReference>
<feature type="domain" description="PilY1 beta-propeller" evidence="8">
    <location>
        <begin position="1049"/>
        <end position="1357"/>
    </location>
</feature>
<dbReference type="InterPro" id="IPR011047">
    <property type="entry name" value="Quinoprotein_ADH-like_sf"/>
</dbReference>
<evidence type="ECO:0000313" key="9">
    <source>
        <dbReference type="EMBL" id="SEP85134.1"/>
    </source>
</evidence>
<accession>A0A1H9B852</accession>
<dbReference type="GO" id="GO:0046872">
    <property type="term" value="F:metal ion binding"/>
    <property type="evidence" value="ECO:0007669"/>
    <property type="project" value="UniProtKB-KW"/>
</dbReference>
<dbReference type="SUPFAM" id="SSF50998">
    <property type="entry name" value="Quinoprotein alcohol dehydrogenase-like"/>
    <property type="match status" value="1"/>
</dbReference>
<dbReference type="InterPro" id="IPR008707">
    <property type="entry name" value="B-propeller_PilY1"/>
</dbReference>
<evidence type="ECO:0000256" key="7">
    <source>
        <dbReference type="SAM" id="MobiDB-lite"/>
    </source>
</evidence>